<dbReference type="GO" id="GO:0005657">
    <property type="term" value="C:replication fork"/>
    <property type="evidence" value="ECO:0007669"/>
    <property type="project" value="InterPro"/>
</dbReference>
<feature type="region of interest" description="Disordered" evidence="1">
    <location>
        <begin position="36"/>
        <end position="67"/>
    </location>
</feature>
<evidence type="ECO:0008006" key="4">
    <source>
        <dbReference type="Google" id="ProtNLM"/>
    </source>
</evidence>
<accession>A0A6G1KJM0</accession>
<dbReference type="GO" id="GO:0005815">
    <property type="term" value="C:microtubule organizing center"/>
    <property type="evidence" value="ECO:0007669"/>
    <property type="project" value="TreeGrafter"/>
</dbReference>
<dbReference type="EMBL" id="MU005765">
    <property type="protein sequence ID" value="KAF2713039.1"/>
    <property type="molecule type" value="Genomic_DNA"/>
</dbReference>
<dbReference type="Gene3D" id="3.40.50.300">
    <property type="entry name" value="P-loop containing nucleotide triphosphate hydrolases"/>
    <property type="match status" value="1"/>
</dbReference>
<name>A0A6G1KJM0_9PLEO</name>
<dbReference type="Proteomes" id="UP000799428">
    <property type="component" value="Unassembled WGS sequence"/>
</dbReference>
<dbReference type="InterPro" id="IPR030547">
    <property type="entry name" value="XRCC2"/>
</dbReference>
<dbReference type="GO" id="GO:0000400">
    <property type="term" value="F:four-way junction DNA binding"/>
    <property type="evidence" value="ECO:0007669"/>
    <property type="project" value="TreeGrafter"/>
</dbReference>
<sequence length="385" mass="41876">MTIQLLASLRDLQHRESEKRSYFGIPELDALLPLPLPPPAAAALPQTQHQQPPLNPPSDDLWDPNSNPTPALALGIPAKIITSPAQKTLANITTRSPHPFPILEFISPPPNHTPSGSGKTSLIYLISALAILPSTFSSVALGGCNAAVVILDPLAHFNVRRLAEVCVCLVLSKIGDKGRLEIDLKEKIKETVRVALVHVHIFRPTSWIDMVEVLKQMQEYIFDGARHQSMKRRIHSIVLEDVDAFYWDIRSTSVSTTDASTLPSPLAAASTTLTKAVLSLSTSLSAAILLTSHSGTSNPKTFRAPIPLSTSWPAHVSIVRLAIRRVDVLRYAPGISVEEADGERGQRWEVVKRGRFECWKVVGAGGKENDGGGFVFTVKDGVDVE</sequence>
<organism evidence="2 3">
    <name type="scientific">Pleomassaria siparia CBS 279.74</name>
    <dbReference type="NCBI Taxonomy" id="1314801"/>
    <lineage>
        <taxon>Eukaryota</taxon>
        <taxon>Fungi</taxon>
        <taxon>Dikarya</taxon>
        <taxon>Ascomycota</taxon>
        <taxon>Pezizomycotina</taxon>
        <taxon>Dothideomycetes</taxon>
        <taxon>Pleosporomycetidae</taxon>
        <taxon>Pleosporales</taxon>
        <taxon>Pleomassariaceae</taxon>
        <taxon>Pleomassaria</taxon>
    </lineage>
</organism>
<dbReference type="PANTHER" id="PTHR46644:SF2">
    <property type="entry name" value="DNA REPAIR PROTEIN XRCC2"/>
    <property type="match status" value="1"/>
</dbReference>
<evidence type="ECO:0000313" key="3">
    <source>
        <dbReference type="Proteomes" id="UP000799428"/>
    </source>
</evidence>
<dbReference type="InterPro" id="IPR027417">
    <property type="entry name" value="P-loop_NTPase"/>
</dbReference>
<proteinExistence type="predicted"/>
<gene>
    <name evidence="2" type="ORF">K504DRAFT_461622</name>
</gene>
<reference evidence="2" key="1">
    <citation type="journal article" date="2020" name="Stud. Mycol.">
        <title>101 Dothideomycetes genomes: a test case for predicting lifestyles and emergence of pathogens.</title>
        <authorList>
            <person name="Haridas S."/>
            <person name="Albert R."/>
            <person name="Binder M."/>
            <person name="Bloem J."/>
            <person name="Labutti K."/>
            <person name="Salamov A."/>
            <person name="Andreopoulos B."/>
            <person name="Baker S."/>
            <person name="Barry K."/>
            <person name="Bills G."/>
            <person name="Bluhm B."/>
            <person name="Cannon C."/>
            <person name="Castanera R."/>
            <person name="Culley D."/>
            <person name="Daum C."/>
            <person name="Ezra D."/>
            <person name="Gonzalez J."/>
            <person name="Henrissat B."/>
            <person name="Kuo A."/>
            <person name="Liang C."/>
            <person name="Lipzen A."/>
            <person name="Lutzoni F."/>
            <person name="Magnuson J."/>
            <person name="Mondo S."/>
            <person name="Nolan M."/>
            <person name="Ohm R."/>
            <person name="Pangilinan J."/>
            <person name="Park H.-J."/>
            <person name="Ramirez L."/>
            <person name="Alfaro M."/>
            <person name="Sun H."/>
            <person name="Tritt A."/>
            <person name="Yoshinaga Y."/>
            <person name="Zwiers L.-H."/>
            <person name="Turgeon B."/>
            <person name="Goodwin S."/>
            <person name="Spatafora J."/>
            <person name="Crous P."/>
            <person name="Grigoriev I."/>
        </authorList>
    </citation>
    <scope>NUCLEOTIDE SEQUENCE</scope>
    <source>
        <strain evidence="2">CBS 279.74</strain>
    </source>
</reference>
<keyword evidence="3" id="KW-1185">Reference proteome</keyword>
<dbReference type="PANTHER" id="PTHR46644">
    <property type="entry name" value="DNA REPAIR PROTEIN XRCC2"/>
    <property type="match status" value="1"/>
</dbReference>
<dbReference type="GO" id="GO:0042148">
    <property type="term" value="P:DNA strand invasion"/>
    <property type="evidence" value="ECO:0007669"/>
    <property type="project" value="TreeGrafter"/>
</dbReference>
<dbReference type="GO" id="GO:0033063">
    <property type="term" value="C:Rad51B-Rad51C-Rad51D-XRCC2 complex"/>
    <property type="evidence" value="ECO:0007669"/>
    <property type="project" value="InterPro"/>
</dbReference>
<evidence type="ECO:0000313" key="2">
    <source>
        <dbReference type="EMBL" id="KAF2713039.1"/>
    </source>
</evidence>
<dbReference type="OrthoDB" id="420422at2759"/>
<protein>
    <recommendedName>
        <fullName evidence="4">DNA recombination and repair protein Rad51-like C-terminal domain-containing protein</fullName>
    </recommendedName>
</protein>
<feature type="compositionally biased region" description="Low complexity" evidence="1">
    <location>
        <begin position="41"/>
        <end position="52"/>
    </location>
</feature>
<dbReference type="GO" id="GO:0000724">
    <property type="term" value="P:double-strand break repair via homologous recombination"/>
    <property type="evidence" value="ECO:0007669"/>
    <property type="project" value="InterPro"/>
</dbReference>
<dbReference type="AlphaFoldDB" id="A0A6G1KJM0"/>
<evidence type="ECO:0000256" key="1">
    <source>
        <dbReference type="SAM" id="MobiDB-lite"/>
    </source>
</evidence>